<evidence type="ECO:0000256" key="2">
    <source>
        <dbReference type="HAMAP-Rule" id="MF_00791"/>
    </source>
</evidence>
<dbReference type="InterPro" id="IPR023065">
    <property type="entry name" value="Uncharacterised_ApaG"/>
</dbReference>
<evidence type="ECO:0000313" key="5">
    <source>
        <dbReference type="Proteomes" id="UP000627446"/>
    </source>
</evidence>
<evidence type="ECO:0000256" key="1">
    <source>
        <dbReference type="ARBA" id="ARBA00017693"/>
    </source>
</evidence>
<dbReference type="Proteomes" id="UP000627446">
    <property type="component" value="Unassembled WGS sequence"/>
</dbReference>
<dbReference type="PROSITE" id="PS51087">
    <property type="entry name" value="APAG"/>
    <property type="match status" value="1"/>
</dbReference>
<sequence>MTKYDFSVSVVTQYLEDQSNPDKFNFVFAYTITIKNTGDIPAQLISRHWIITDANNKVHEVQGLGVVGHQPLLKPGEGFEYTSGSSLETPHGTMKGIYFCVAEDGHRFEVPIPEFVLSLPRTLH</sequence>
<dbReference type="GO" id="GO:0070987">
    <property type="term" value="P:error-free translesion synthesis"/>
    <property type="evidence" value="ECO:0007669"/>
    <property type="project" value="TreeGrafter"/>
</dbReference>
<evidence type="ECO:0000313" key="4">
    <source>
        <dbReference type="EMBL" id="MBC3883450.1"/>
    </source>
</evidence>
<dbReference type="InterPro" id="IPR007474">
    <property type="entry name" value="ApaG_domain"/>
</dbReference>
<dbReference type="Gene3D" id="2.60.40.1470">
    <property type="entry name" value="ApaG domain"/>
    <property type="match status" value="1"/>
</dbReference>
<dbReference type="PANTHER" id="PTHR14289">
    <property type="entry name" value="F-BOX ONLY PROTEIN 3"/>
    <property type="match status" value="1"/>
</dbReference>
<dbReference type="HAMAP" id="MF_00791">
    <property type="entry name" value="ApaG"/>
    <property type="match status" value="1"/>
</dbReference>
<dbReference type="SUPFAM" id="SSF110069">
    <property type="entry name" value="ApaG-like"/>
    <property type="match status" value="1"/>
</dbReference>
<reference evidence="4" key="1">
    <citation type="submission" date="2020-08" db="EMBL/GenBank/DDBJ databases">
        <title>Novel species isolated from subtropical streams in China.</title>
        <authorList>
            <person name="Lu H."/>
        </authorList>
    </citation>
    <scope>NUCLEOTIDE SEQUENCE</scope>
    <source>
        <strain evidence="4">LX22W</strain>
    </source>
</reference>
<gene>
    <name evidence="2 4" type="primary">apaG</name>
    <name evidence="4" type="ORF">H8K36_18845</name>
</gene>
<evidence type="ECO:0000259" key="3">
    <source>
        <dbReference type="PROSITE" id="PS51087"/>
    </source>
</evidence>
<feature type="domain" description="ApaG" evidence="3">
    <location>
        <begin position="1"/>
        <end position="124"/>
    </location>
</feature>
<organism evidence="4 5">
    <name type="scientific">Undibacterium nitidum</name>
    <dbReference type="NCBI Taxonomy" id="2762298"/>
    <lineage>
        <taxon>Bacteria</taxon>
        <taxon>Pseudomonadati</taxon>
        <taxon>Pseudomonadota</taxon>
        <taxon>Betaproteobacteria</taxon>
        <taxon>Burkholderiales</taxon>
        <taxon>Oxalobacteraceae</taxon>
        <taxon>Undibacterium</taxon>
    </lineage>
</organism>
<name>A0A923HPU0_9BURK</name>
<dbReference type="EMBL" id="JACOFZ010000019">
    <property type="protein sequence ID" value="MBC3883450.1"/>
    <property type="molecule type" value="Genomic_DNA"/>
</dbReference>
<dbReference type="RefSeq" id="WP_186918071.1">
    <property type="nucleotide sequence ID" value="NZ_JACOFZ010000019.1"/>
</dbReference>
<keyword evidence="5" id="KW-1185">Reference proteome</keyword>
<protein>
    <recommendedName>
        <fullName evidence="1 2">Protein ApaG</fullName>
    </recommendedName>
</protein>
<accession>A0A923HPU0</accession>
<comment type="caution">
    <text evidence="4">The sequence shown here is derived from an EMBL/GenBank/DDBJ whole genome shotgun (WGS) entry which is preliminary data.</text>
</comment>
<dbReference type="PANTHER" id="PTHR14289:SF16">
    <property type="entry name" value="POLYMERASE DELTA-INTERACTING PROTEIN 2"/>
    <property type="match status" value="1"/>
</dbReference>
<proteinExistence type="inferred from homology"/>
<dbReference type="AlphaFoldDB" id="A0A923HPU0"/>
<dbReference type="Pfam" id="PF04379">
    <property type="entry name" value="DUF525"/>
    <property type="match status" value="1"/>
</dbReference>
<dbReference type="InterPro" id="IPR036767">
    <property type="entry name" value="ApaG_sf"/>
</dbReference>
<dbReference type="NCBIfam" id="NF003967">
    <property type="entry name" value="PRK05461.1"/>
    <property type="match status" value="1"/>
</dbReference>